<keyword evidence="1" id="KW-0812">Transmembrane</keyword>
<keyword evidence="1" id="KW-1133">Transmembrane helix</keyword>
<proteinExistence type="predicted"/>
<dbReference type="Proteomes" id="UP000030832">
    <property type="component" value="Unassembled WGS sequence"/>
</dbReference>
<dbReference type="AlphaFoldDB" id="A0A0B0I946"/>
<keyword evidence="1" id="KW-0472">Membrane</keyword>
<sequence length="163" mass="18411">MGVLYIYTNLRDVLEISTPVIALFLLITLVTTVNMIVFLIKPRFPNQLIAVLLGAFNIAAGQIYKNHRKRAIFFYLVFVGAFIGLVVIPNHSVVASIIMIAYIGSFIDVCFSNYRRKRKKFRGAAGSVGLGDDRGYDVLDQVMDDMDRQFQDDSASYSDQNNW</sequence>
<evidence type="ECO:0000256" key="1">
    <source>
        <dbReference type="SAM" id="Phobius"/>
    </source>
</evidence>
<evidence type="ECO:0000313" key="3">
    <source>
        <dbReference type="Proteomes" id="UP000030832"/>
    </source>
</evidence>
<comment type="caution">
    <text evidence="2">The sequence shown here is derived from an EMBL/GenBank/DDBJ whole genome shotgun (WGS) entry which is preliminary data.</text>
</comment>
<reference evidence="2 3" key="1">
    <citation type="submission" date="2014-09" db="EMBL/GenBank/DDBJ databases">
        <title>Genome sequencing and annotation of Bacillus Okhensis strain Kh10-101T.</title>
        <authorList>
            <person name="Prakash J.S."/>
        </authorList>
    </citation>
    <scope>NUCLEOTIDE SEQUENCE [LARGE SCALE GENOMIC DNA]</scope>
    <source>
        <strain evidence="3">Kh10-101T</strain>
    </source>
</reference>
<gene>
    <name evidence="2" type="ORF">LQ50_25405</name>
</gene>
<feature type="transmembrane region" description="Helical" evidence="1">
    <location>
        <begin position="46"/>
        <end position="64"/>
    </location>
</feature>
<keyword evidence="3" id="KW-1185">Reference proteome</keyword>
<organism evidence="2 3">
    <name type="scientific">Halalkalibacter okhensis</name>
    <dbReference type="NCBI Taxonomy" id="333138"/>
    <lineage>
        <taxon>Bacteria</taxon>
        <taxon>Bacillati</taxon>
        <taxon>Bacillota</taxon>
        <taxon>Bacilli</taxon>
        <taxon>Bacillales</taxon>
        <taxon>Bacillaceae</taxon>
        <taxon>Halalkalibacter</taxon>
    </lineage>
</organism>
<feature type="transmembrane region" description="Helical" evidence="1">
    <location>
        <begin position="71"/>
        <end position="88"/>
    </location>
</feature>
<name>A0A0B0I946_9BACI</name>
<dbReference type="RefSeq" id="WP_034634164.1">
    <property type="nucleotide sequence ID" value="NZ_JRJU01000072.1"/>
</dbReference>
<dbReference type="EMBL" id="JRJU01000072">
    <property type="protein sequence ID" value="KHF37785.1"/>
    <property type="molecule type" value="Genomic_DNA"/>
</dbReference>
<accession>A0A0B0I946</accession>
<feature type="transmembrane region" description="Helical" evidence="1">
    <location>
        <begin position="20"/>
        <end position="40"/>
    </location>
</feature>
<dbReference type="STRING" id="333138.LQ50_25405"/>
<protein>
    <submittedName>
        <fullName evidence="2">Uncharacterized protein</fullName>
    </submittedName>
</protein>
<evidence type="ECO:0000313" key="2">
    <source>
        <dbReference type="EMBL" id="KHF37785.1"/>
    </source>
</evidence>
<feature type="transmembrane region" description="Helical" evidence="1">
    <location>
        <begin position="94"/>
        <end position="114"/>
    </location>
</feature>